<dbReference type="Pfam" id="PF14223">
    <property type="entry name" value="Retrotran_gag_2"/>
    <property type="match status" value="1"/>
</dbReference>
<reference evidence="1 2" key="1">
    <citation type="submission" date="2014-04" db="EMBL/GenBank/DDBJ databases">
        <title>Evolutionary Origins and Diversification of the Mycorrhizal Mutualists.</title>
        <authorList>
            <consortium name="DOE Joint Genome Institute"/>
            <consortium name="Mycorrhizal Genomics Consortium"/>
            <person name="Kohler A."/>
            <person name="Kuo A."/>
            <person name="Nagy L.G."/>
            <person name="Floudas D."/>
            <person name="Copeland A."/>
            <person name="Barry K.W."/>
            <person name="Cichocki N."/>
            <person name="Veneault-Fourrey C."/>
            <person name="LaButti K."/>
            <person name="Lindquist E.A."/>
            <person name="Lipzen A."/>
            <person name="Lundell T."/>
            <person name="Morin E."/>
            <person name="Murat C."/>
            <person name="Riley R."/>
            <person name="Ohm R."/>
            <person name="Sun H."/>
            <person name="Tunlid A."/>
            <person name="Henrissat B."/>
            <person name="Grigoriev I.V."/>
            <person name="Hibbett D.S."/>
            <person name="Martin F."/>
        </authorList>
    </citation>
    <scope>NUCLEOTIDE SEQUENCE [LARGE SCALE GENOMIC DNA]</scope>
    <source>
        <strain evidence="1 2">FD-317 M1</strain>
    </source>
</reference>
<dbReference type="AlphaFoldDB" id="A0A0D0AS52"/>
<protein>
    <submittedName>
        <fullName evidence="1">Unplaced genomic scaffold GYMLUscaffold_83, whole genome shotgun sequence</fullName>
    </submittedName>
</protein>
<keyword evidence="2" id="KW-1185">Reference proteome</keyword>
<dbReference type="Proteomes" id="UP000053593">
    <property type="component" value="Unassembled WGS sequence"/>
</dbReference>
<accession>A0A0D0AS52</accession>
<name>A0A0D0AS52_9AGAR</name>
<proteinExistence type="predicted"/>
<gene>
    <name evidence="1" type="ORF">GYMLUDRAFT_250513</name>
</gene>
<evidence type="ECO:0000313" key="2">
    <source>
        <dbReference type="Proteomes" id="UP000053593"/>
    </source>
</evidence>
<dbReference type="OrthoDB" id="2847449at2759"/>
<sequence>MSDSTTSAYRIQHLSGVENYSTWKIKMLDILTDMGLEEYALGTISQPNDLTAKAAWDKKDRQALSAIQLRVGDEPLVYISDASSAELAWSTLSDMYQPKGAIGIIQELAALNSKLSDDEFSITLLTSLPDSWDSFIQGVNTSSLSNSTALIACILEQSHCKFAKPSSDDVALAANRFKSKGNKAPSSTTCHNYG</sequence>
<dbReference type="EMBL" id="KN834831">
    <property type="protein sequence ID" value="KIK53255.1"/>
    <property type="molecule type" value="Genomic_DNA"/>
</dbReference>
<dbReference type="HOGENOM" id="CLU_1402594_0_0_1"/>
<evidence type="ECO:0000313" key="1">
    <source>
        <dbReference type="EMBL" id="KIK53255.1"/>
    </source>
</evidence>
<organism evidence="1 2">
    <name type="scientific">Collybiopsis luxurians FD-317 M1</name>
    <dbReference type="NCBI Taxonomy" id="944289"/>
    <lineage>
        <taxon>Eukaryota</taxon>
        <taxon>Fungi</taxon>
        <taxon>Dikarya</taxon>
        <taxon>Basidiomycota</taxon>
        <taxon>Agaricomycotina</taxon>
        <taxon>Agaricomycetes</taxon>
        <taxon>Agaricomycetidae</taxon>
        <taxon>Agaricales</taxon>
        <taxon>Marasmiineae</taxon>
        <taxon>Omphalotaceae</taxon>
        <taxon>Collybiopsis</taxon>
        <taxon>Collybiopsis luxurians</taxon>
    </lineage>
</organism>